<dbReference type="Proteomes" id="UP000503011">
    <property type="component" value="Chromosome"/>
</dbReference>
<keyword evidence="2" id="KW-1185">Reference proteome</keyword>
<organism evidence="1 2">
    <name type="scientific">Phytohabitans suffuscus</name>
    <dbReference type="NCBI Taxonomy" id="624315"/>
    <lineage>
        <taxon>Bacteria</taxon>
        <taxon>Bacillati</taxon>
        <taxon>Actinomycetota</taxon>
        <taxon>Actinomycetes</taxon>
        <taxon>Micromonosporales</taxon>
        <taxon>Micromonosporaceae</taxon>
    </lineage>
</organism>
<dbReference type="KEGG" id="psuu:Psuf_071510"/>
<sequence length="548" mass="60866">MTSNPDDTISNALERLALTLGESGAVPVPELVRALERAAERLRTRNVSEELPTDLVTQAEAARAIGVSRQAVNQWVRNGALRSYVRPGASGRYGPEVSLSEVAIAANRRSREVPFAQGRRRELLDFLGLVERDSTASVARDIRESIEDDSFSGRSHDQLRVLREFVTASMGVGDQQHEFNAAGVKLLADLDPRFEVDRTSPFGRLAESLGLLIRSAHGAAGFDSPATAVLGLLGSATVGALYDGEDADCGRAIAGAAREVWGEDWPLRLYDVAFHVGQLRPTPLTRYTASLTYLDNNRFLRQAQSSGVTIAYARGPGVILPQRFYGAPILRDILDGRRDDSTTWRFSQRAAATGRPAQLPSGESPFRAFHYEHGLLDTTIHGIRRYCFPAVDAGQELRSYARSLSAPERKTYLQCAVDTLARTLSQTHIELGVIDEIEHFDWWKDHVIRASPREILIGLRDERARRTAHALLVETSLLPEVVEAADSDGSLRDRLRIYVKNLEFDVIDARYRDDIRRGVARVVKHGGQALRHDESLELARTLIRDFMR</sequence>
<reference evidence="1 2" key="1">
    <citation type="submission" date="2020-03" db="EMBL/GenBank/DDBJ databases">
        <title>Whole genome shotgun sequence of Phytohabitans suffuscus NBRC 105367.</title>
        <authorList>
            <person name="Komaki H."/>
            <person name="Tamura T."/>
        </authorList>
    </citation>
    <scope>NUCLEOTIDE SEQUENCE [LARGE SCALE GENOMIC DNA]</scope>
    <source>
        <strain evidence="1 2">NBRC 105367</strain>
    </source>
</reference>
<accession>A0A6F8YV71</accession>
<reference evidence="1 2" key="2">
    <citation type="submission" date="2020-03" db="EMBL/GenBank/DDBJ databases">
        <authorList>
            <person name="Ichikawa N."/>
            <person name="Kimura A."/>
            <person name="Kitahashi Y."/>
            <person name="Uohara A."/>
        </authorList>
    </citation>
    <scope>NUCLEOTIDE SEQUENCE [LARGE SCALE GENOMIC DNA]</scope>
    <source>
        <strain evidence="1 2">NBRC 105367</strain>
    </source>
</reference>
<evidence type="ECO:0000313" key="2">
    <source>
        <dbReference type="Proteomes" id="UP000503011"/>
    </source>
</evidence>
<proteinExistence type="predicted"/>
<evidence type="ECO:0008006" key="3">
    <source>
        <dbReference type="Google" id="ProtNLM"/>
    </source>
</evidence>
<name>A0A6F8YV71_9ACTN</name>
<evidence type="ECO:0000313" key="1">
    <source>
        <dbReference type="EMBL" id="BCB89838.1"/>
    </source>
</evidence>
<dbReference type="EMBL" id="AP022871">
    <property type="protein sequence ID" value="BCB89838.1"/>
    <property type="molecule type" value="Genomic_DNA"/>
</dbReference>
<protein>
    <recommendedName>
        <fullName evidence="3">Helix-turn-helix domain-containing protein</fullName>
    </recommendedName>
</protein>
<dbReference type="AlphaFoldDB" id="A0A6F8YV71"/>
<dbReference type="RefSeq" id="WP_173161873.1">
    <property type="nucleotide sequence ID" value="NZ_AP022871.1"/>
</dbReference>
<gene>
    <name evidence="1" type="ORF">Psuf_071510</name>
</gene>